<dbReference type="Gene3D" id="2.60.40.770">
    <property type="match status" value="1"/>
</dbReference>
<dbReference type="SMART" id="SM00737">
    <property type="entry name" value="ML"/>
    <property type="match status" value="1"/>
</dbReference>
<comment type="subunit">
    <text evidence="3">Monomer.</text>
</comment>
<name>A0A9W8YR08_9PEZI</name>
<organism evidence="10 11">
    <name type="scientific">Gnomoniopsis smithogilvyi</name>
    <dbReference type="NCBI Taxonomy" id="1191159"/>
    <lineage>
        <taxon>Eukaryota</taxon>
        <taxon>Fungi</taxon>
        <taxon>Dikarya</taxon>
        <taxon>Ascomycota</taxon>
        <taxon>Pezizomycotina</taxon>
        <taxon>Sordariomycetes</taxon>
        <taxon>Sordariomycetidae</taxon>
        <taxon>Diaporthales</taxon>
        <taxon>Gnomoniaceae</taxon>
        <taxon>Gnomoniopsis</taxon>
    </lineage>
</organism>
<dbReference type="Proteomes" id="UP001140453">
    <property type="component" value="Unassembled WGS sequence"/>
</dbReference>
<dbReference type="InterPro" id="IPR014756">
    <property type="entry name" value="Ig_E-set"/>
</dbReference>
<keyword evidence="5" id="KW-0813">Transport</keyword>
<dbReference type="Pfam" id="PF02221">
    <property type="entry name" value="E1_DerP2_DerF2"/>
    <property type="match status" value="1"/>
</dbReference>
<feature type="chain" id="PRO_5040877263" description="Phosphatidylglycerol/phosphatidylinositol transfer protein" evidence="8">
    <location>
        <begin position="18"/>
        <end position="175"/>
    </location>
</feature>
<dbReference type="CDD" id="cd00917">
    <property type="entry name" value="PG-PI_TP"/>
    <property type="match status" value="1"/>
</dbReference>
<reference evidence="10" key="1">
    <citation type="submission" date="2022-10" db="EMBL/GenBank/DDBJ databases">
        <title>Tapping the CABI collections for fungal endophytes: first genome assemblies for Collariella, Neodidymelliopsis, Ascochyta clinopodiicola, Didymella pomorum, Didymosphaeria variabile, Neocosmospora piperis and Neocucurbitaria cava.</title>
        <authorList>
            <person name="Hill R."/>
        </authorList>
    </citation>
    <scope>NUCLEOTIDE SEQUENCE</scope>
    <source>
        <strain evidence="10">IMI 355082</strain>
    </source>
</reference>
<keyword evidence="7" id="KW-0445">Lipid transport</keyword>
<dbReference type="OrthoDB" id="6409159at2759"/>
<evidence type="ECO:0000256" key="4">
    <source>
        <dbReference type="ARBA" id="ARBA00016056"/>
    </source>
</evidence>
<dbReference type="FunFam" id="2.60.40.770:FF:000004">
    <property type="entry name" value="Phosphatidylglycerol/phosphatidylinositol transfer protein"/>
    <property type="match status" value="1"/>
</dbReference>
<comment type="similarity">
    <text evidence="2">Belongs to the NPC2 family.</text>
</comment>
<dbReference type="InterPro" id="IPR003172">
    <property type="entry name" value="ML_dom"/>
</dbReference>
<evidence type="ECO:0000259" key="9">
    <source>
        <dbReference type="SMART" id="SM00737"/>
    </source>
</evidence>
<dbReference type="AlphaFoldDB" id="A0A9W8YR08"/>
<evidence type="ECO:0000256" key="5">
    <source>
        <dbReference type="ARBA" id="ARBA00022448"/>
    </source>
</evidence>
<keyword evidence="6 8" id="KW-0732">Signal</keyword>
<keyword evidence="11" id="KW-1185">Reference proteome</keyword>
<feature type="signal peptide" evidence="8">
    <location>
        <begin position="1"/>
        <end position="17"/>
    </location>
</feature>
<gene>
    <name evidence="10" type="primary">NPC2_4</name>
    <name evidence="10" type="ORF">N0V93_007261</name>
</gene>
<dbReference type="PANTHER" id="PTHR11306:SF0">
    <property type="entry name" value="PHOSPHATIDYLGLYCEROL_PHOSPHATIDYLINOSITOL TRANSFER PROTEIN"/>
    <property type="match status" value="1"/>
</dbReference>
<sequence>MRLSVALIAFTAGIAQAGFGDYFGGSQVTIKEDLKIPGDSPLQLCEKAHDSDILTIEKVDLSPNPPQAGTALVINASGTVSETIEEGAYVALQVKYGLIRLISTKADLCEQVKNVDKECPIEAGALTFSKSVDLPKEIPNGKYTVLADVYTKDDKPITCLTATVVFSSGNAEIEL</sequence>
<accession>A0A9W8YR08</accession>
<dbReference type="SUPFAM" id="SSF81296">
    <property type="entry name" value="E set domains"/>
    <property type="match status" value="1"/>
</dbReference>
<evidence type="ECO:0000256" key="1">
    <source>
        <dbReference type="ARBA" id="ARBA00002053"/>
    </source>
</evidence>
<protein>
    <recommendedName>
        <fullName evidence="4">Phosphatidylglycerol/phosphatidylinositol transfer protein</fullName>
    </recommendedName>
</protein>
<dbReference type="PANTHER" id="PTHR11306">
    <property type="entry name" value="NIEMANN PICK TYPE C2 PROTEIN NPC2-RELATED"/>
    <property type="match status" value="1"/>
</dbReference>
<dbReference type="GO" id="GO:0032366">
    <property type="term" value="P:intracellular sterol transport"/>
    <property type="evidence" value="ECO:0007669"/>
    <property type="project" value="InterPro"/>
</dbReference>
<evidence type="ECO:0000256" key="2">
    <source>
        <dbReference type="ARBA" id="ARBA00006370"/>
    </source>
</evidence>
<dbReference type="GO" id="GO:0032934">
    <property type="term" value="F:sterol binding"/>
    <property type="evidence" value="ECO:0007669"/>
    <property type="project" value="InterPro"/>
</dbReference>
<evidence type="ECO:0000313" key="10">
    <source>
        <dbReference type="EMBL" id="KAJ4389789.1"/>
    </source>
</evidence>
<dbReference type="InterPro" id="IPR033917">
    <property type="entry name" value="ML_PG-PI_TP"/>
</dbReference>
<dbReference type="InterPro" id="IPR039670">
    <property type="entry name" value="NPC2-like"/>
</dbReference>
<dbReference type="EMBL" id="JAPEVB010000004">
    <property type="protein sequence ID" value="KAJ4389789.1"/>
    <property type="molecule type" value="Genomic_DNA"/>
</dbReference>
<evidence type="ECO:0000256" key="7">
    <source>
        <dbReference type="ARBA" id="ARBA00023055"/>
    </source>
</evidence>
<feature type="domain" description="MD-2-related lipid-recognition" evidence="9">
    <location>
        <begin position="42"/>
        <end position="164"/>
    </location>
</feature>
<comment type="function">
    <text evidence="1">Catalyzes the intermembrane transfer of phosphatidylglycerol and phosphatidylinositol.</text>
</comment>
<evidence type="ECO:0000256" key="6">
    <source>
        <dbReference type="ARBA" id="ARBA00022729"/>
    </source>
</evidence>
<evidence type="ECO:0000256" key="8">
    <source>
        <dbReference type="SAM" id="SignalP"/>
    </source>
</evidence>
<evidence type="ECO:0000313" key="11">
    <source>
        <dbReference type="Proteomes" id="UP001140453"/>
    </source>
</evidence>
<evidence type="ECO:0000256" key="3">
    <source>
        <dbReference type="ARBA" id="ARBA00011245"/>
    </source>
</evidence>
<comment type="caution">
    <text evidence="10">The sequence shown here is derived from an EMBL/GenBank/DDBJ whole genome shotgun (WGS) entry which is preliminary data.</text>
</comment>
<proteinExistence type="inferred from homology"/>